<dbReference type="HOGENOM" id="CLU_3397309_0_0_6"/>
<dbReference type="AlphaFoldDB" id="Q65TG0"/>
<organism evidence="1 2">
    <name type="scientific">Mannheimia succiniciproducens (strain KCTC 0769BP / MBEL55E)</name>
    <dbReference type="NCBI Taxonomy" id="221988"/>
    <lineage>
        <taxon>Bacteria</taxon>
        <taxon>Pseudomonadati</taxon>
        <taxon>Pseudomonadota</taxon>
        <taxon>Gammaproteobacteria</taxon>
        <taxon>Pasteurellales</taxon>
        <taxon>Pasteurellaceae</taxon>
        <taxon>Basfia</taxon>
    </lineage>
</organism>
<gene>
    <name evidence="1" type="ordered locus">MS1142</name>
</gene>
<dbReference type="KEGG" id="msu:MS1142"/>
<evidence type="ECO:0000313" key="1">
    <source>
        <dbReference type="EMBL" id="AAU37750.1"/>
    </source>
</evidence>
<protein>
    <submittedName>
        <fullName evidence="1">Uncharacterized protein</fullName>
    </submittedName>
</protein>
<proteinExistence type="predicted"/>
<name>Q65TG0_MANSM</name>
<reference evidence="1 2" key="1">
    <citation type="journal article" date="2004" name="Nat. Biotechnol.">
        <title>The genome sequence of the capnophilic rumen bacterium Mannheimia succiniciproducens.</title>
        <authorList>
            <person name="Hong S.H."/>
            <person name="Kim J.S."/>
            <person name="Lee S.Y."/>
            <person name="In Y.H."/>
            <person name="Choi S.S."/>
            <person name="Rih J.-K."/>
            <person name="Kim C.H."/>
            <person name="Jeong H."/>
            <person name="Hur C.G."/>
            <person name="Kim J.J."/>
        </authorList>
    </citation>
    <scope>NUCLEOTIDE SEQUENCE [LARGE SCALE GENOMIC DNA]</scope>
    <source>
        <strain evidence="2">KCTC 0769BP / MBEL55E</strain>
    </source>
</reference>
<dbReference type="Proteomes" id="UP000000607">
    <property type="component" value="Chromosome"/>
</dbReference>
<keyword evidence="2" id="KW-1185">Reference proteome</keyword>
<sequence>MGYYSVFSYSAGNFASCPASALFILSEISVF</sequence>
<dbReference type="EMBL" id="AE016827">
    <property type="protein sequence ID" value="AAU37750.1"/>
    <property type="molecule type" value="Genomic_DNA"/>
</dbReference>
<evidence type="ECO:0000313" key="2">
    <source>
        <dbReference type="Proteomes" id="UP000000607"/>
    </source>
</evidence>
<accession>Q65TG0</accession>